<evidence type="ECO:0000313" key="2">
    <source>
        <dbReference type="EMBL" id="GIG30894.1"/>
    </source>
</evidence>
<evidence type="ECO:0000259" key="1">
    <source>
        <dbReference type="PROSITE" id="PS51186"/>
    </source>
</evidence>
<comment type="caution">
    <text evidence="3">The sequence shown here is derived from an EMBL/GenBank/DDBJ whole genome shotgun (WGS) entry which is preliminary data.</text>
</comment>
<dbReference type="Proteomes" id="UP000577956">
    <property type="component" value="Unassembled WGS sequence"/>
</dbReference>
<dbReference type="SUPFAM" id="SSF55729">
    <property type="entry name" value="Acyl-CoA N-acyltransferases (Nat)"/>
    <property type="match status" value="1"/>
</dbReference>
<dbReference type="InterPro" id="IPR016181">
    <property type="entry name" value="Acyl_CoA_acyltransferase"/>
</dbReference>
<dbReference type="Gene3D" id="3.40.630.30">
    <property type="match status" value="1"/>
</dbReference>
<dbReference type="Proteomes" id="UP000618382">
    <property type="component" value="Unassembled WGS sequence"/>
</dbReference>
<evidence type="ECO:0000313" key="3">
    <source>
        <dbReference type="EMBL" id="NYD86098.1"/>
    </source>
</evidence>
<proteinExistence type="predicted"/>
<feature type="domain" description="N-acetyltransferase" evidence="1">
    <location>
        <begin position="13"/>
        <end position="156"/>
    </location>
</feature>
<dbReference type="EMBL" id="BONN01000001">
    <property type="protein sequence ID" value="GIG30894.1"/>
    <property type="molecule type" value="Genomic_DNA"/>
</dbReference>
<dbReference type="CDD" id="cd04301">
    <property type="entry name" value="NAT_SF"/>
    <property type="match status" value="1"/>
</dbReference>
<dbReference type="RefSeq" id="WP_140457782.1">
    <property type="nucleotide sequence ID" value="NZ_BAABFI010000002.1"/>
</dbReference>
<dbReference type="AlphaFoldDB" id="A0A7Y9FFA9"/>
<dbReference type="InterPro" id="IPR000182">
    <property type="entry name" value="GNAT_dom"/>
</dbReference>
<dbReference type="EMBL" id="JACCBK010000001">
    <property type="protein sequence ID" value="NYD86098.1"/>
    <property type="molecule type" value="Genomic_DNA"/>
</dbReference>
<dbReference type="GO" id="GO:0016747">
    <property type="term" value="F:acyltransferase activity, transferring groups other than amino-acyl groups"/>
    <property type="evidence" value="ECO:0007669"/>
    <property type="project" value="InterPro"/>
</dbReference>
<dbReference type="PROSITE" id="PS51186">
    <property type="entry name" value="GNAT"/>
    <property type="match status" value="1"/>
</dbReference>
<name>A0A7Y9FFA9_9CELL</name>
<dbReference type="Pfam" id="PF13673">
    <property type="entry name" value="Acetyltransf_10"/>
    <property type="match status" value="1"/>
</dbReference>
<reference evidence="3 4" key="1">
    <citation type="submission" date="2020-07" db="EMBL/GenBank/DDBJ databases">
        <title>Sequencing the genomes of 1000 actinobacteria strains.</title>
        <authorList>
            <person name="Klenk H.-P."/>
        </authorList>
    </citation>
    <scope>NUCLEOTIDE SEQUENCE [LARGE SCALE GENOMIC DNA]</scope>
    <source>
        <strain evidence="3 4">DSM 24482</strain>
    </source>
</reference>
<protein>
    <submittedName>
        <fullName evidence="3">ElaA protein</fullName>
    </submittedName>
</protein>
<gene>
    <name evidence="2" type="primary">elaA</name>
    <name evidence="3" type="ORF">BKA21_001647</name>
    <name evidence="2" type="ORF">Col01nite_00530</name>
</gene>
<sequence length="158" mass="17111">MSAPAPETTLTWAAWDALTPRQAYEVLRLRVDVFVVEQECAYPELDGRDLEPSARHLLAVRDGAVVGTLRLLHDAARDDAPARARIGRVCVAASERGTGLASRMMTAAVGAGGAGEQVLDAQAHLEHWYARFGFRAASAPFHEDGIPHVTMTRASQEH</sequence>
<accession>A0A7Y9FFA9</accession>
<evidence type="ECO:0000313" key="5">
    <source>
        <dbReference type="Proteomes" id="UP000618382"/>
    </source>
</evidence>
<keyword evidence="5" id="KW-1185">Reference proteome</keyword>
<reference evidence="2 5" key="2">
    <citation type="submission" date="2021-01" db="EMBL/GenBank/DDBJ databases">
        <title>Whole genome shotgun sequence of Cellulomonas oligotrophica NBRC 109435.</title>
        <authorList>
            <person name="Komaki H."/>
            <person name="Tamura T."/>
        </authorList>
    </citation>
    <scope>NUCLEOTIDE SEQUENCE [LARGE SCALE GENOMIC DNA]</scope>
    <source>
        <strain evidence="2 5">NBRC 109435</strain>
    </source>
</reference>
<organism evidence="3 4">
    <name type="scientific">Cellulomonas oligotrophica</name>
    <dbReference type="NCBI Taxonomy" id="931536"/>
    <lineage>
        <taxon>Bacteria</taxon>
        <taxon>Bacillati</taxon>
        <taxon>Actinomycetota</taxon>
        <taxon>Actinomycetes</taxon>
        <taxon>Micrococcales</taxon>
        <taxon>Cellulomonadaceae</taxon>
        <taxon>Cellulomonas</taxon>
    </lineage>
</organism>
<evidence type="ECO:0000313" key="4">
    <source>
        <dbReference type="Proteomes" id="UP000577956"/>
    </source>
</evidence>